<keyword evidence="2" id="KW-0732">Signal</keyword>
<dbReference type="RefSeq" id="WP_229747940.1">
    <property type="nucleotide sequence ID" value="NZ_BMFC01000017.1"/>
</dbReference>
<dbReference type="EMBL" id="BMFC01000017">
    <property type="protein sequence ID" value="GGC19804.1"/>
    <property type="molecule type" value="Genomic_DNA"/>
</dbReference>
<evidence type="ECO:0000256" key="2">
    <source>
        <dbReference type="SAM" id="SignalP"/>
    </source>
</evidence>
<keyword evidence="4" id="KW-1185">Reference proteome</keyword>
<sequence>MTFPGDAMRRFLVALPLLAALAACGSSTRDLAEPTEPLGDFSIAHIGVVAPNLQKLLVSRDATQEEWITAVTKALDDRFGRFEGDKYYHLGVSVEAYSLPPPIIPGKSALALNVTVWDDAVQSKMNPEPKQIHVIKVFESRISKNREEQLTGLAEEAARLIEVWLREMQESDGWFSGSPDAARDVDQSGPEQAMTAPVALDAPGAVTR</sequence>
<dbReference type="Proteomes" id="UP000645462">
    <property type="component" value="Unassembled WGS sequence"/>
</dbReference>
<proteinExistence type="predicted"/>
<evidence type="ECO:0000313" key="3">
    <source>
        <dbReference type="EMBL" id="GGC19804.1"/>
    </source>
</evidence>
<gene>
    <name evidence="3" type="ORF">GCM10011363_40600</name>
</gene>
<feature type="signal peptide" evidence="2">
    <location>
        <begin position="1"/>
        <end position="32"/>
    </location>
</feature>
<name>A0ABQ1L6N1_9RHOB</name>
<reference evidence="4" key="1">
    <citation type="journal article" date="2019" name="Int. J. Syst. Evol. Microbiol.">
        <title>The Global Catalogue of Microorganisms (GCM) 10K type strain sequencing project: providing services to taxonomists for standard genome sequencing and annotation.</title>
        <authorList>
            <consortium name="The Broad Institute Genomics Platform"/>
            <consortium name="The Broad Institute Genome Sequencing Center for Infectious Disease"/>
            <person name="Wu L."/>
            <person name="Ma J."/>
        </authorList>
    </citation>
    <scope>NUCLEOTIDE SEQUENCE [LARGE SCALE GENOMIC DNA]</scope>
    <source>
        <strain evidence="4">CGMCC 1.12478</strain>
    </source>
</reference>
<evidence type="ECO:0000256" key="1">
    <source>
        <dbReference type="SAM" id="MobiDB-lite"/>
    </source>
</evidence>
<organism evidence="3 4">
    <name type="scientific">Marivita lacus</name>
    <dbReference type="NCBI Taxonomy" id="1323742"/>
    <lineage>
        <taxon>Bacteria</taxon>
        <taxon>Pseudomonadati</taxon>
        <taxon>Pseudomonadota</taxon>
        <taxon>Alphaproteobacteria</taxon>
        <taxon>Rhodobacterales</taxon>
        <taxon>Roseobacteraceae</taxon>
        <taxon>Marivita</taxon>
    </lineage>
</organism>
<comment type="caution">
    <text evidence="3">The sequence shown here is derived from an EMBL/GenBank/DDBJ whole genome shotgun (WGS) entry which is preliminary data.</text>
</comment>
<protein>
    <recommendedName>
        <fullName evidence="5">Lipoprotein</fullName>
    </recommendedName>
</protein>
<evidence type="ECO:0008006" key="5">
    <source>
        <dbReference type="Google" id="ProtNLM"/>
    </source>
</evidence>
<evidence type="ECO:0000313" key="4">
    <source>
        <dbReference type="Proteomes" id="UP000645462"/>
    </source>
</evidence>
<accession>A0ABQ1L6N1</accession>
<feature type="region of interest" description="Disordered" evidence="1">
    <location>
        <begin position="175"/>
        <end position="208"/>
    </location>
</feature>
<feature type="chain" id="PRO_5045200301" description="Lipoprotein" evidence="2">
    <location>
        <begin position="33"/>
        <end position="208"/>
    </location>
</feature>